<proteinExistence type="predicted"/>
<gene>
    <name evidence="1" type="ORF">HD599_002657</name>
</gene>
<dbReference type="AlphaFoldDB" id="A0A841APW7"/>
<evidence type="ECO:0000313" key="1">
    <source>
        <dbReference type="EMBL" id="MBB5844334.1"/>
    </source>
</evidence>
<comment type="caution">
    <text evidence="1">The sequence shown here is derived from an EMBL/GenBank/DDBJ whole genome shotgun (WGS) entry which is preliminary data.</text>
</comment>
<keyword evidence="2" id="KW-1185">Reference proteome</keyword>
<dbReference type="Proteomes" id="UP000536685">
    <property type="component" value="Unassembled WGS sequence"/>
</dbReference>
<sequence length="58" mass="6417">MTASAKTPDERRERAEEAVKAVNAGANPGEEALTLANEYSDELTDRAKAFIGRLLRRR</sequence>
<reference evidence="1 2" key="1">
    <citation type="submission" date="2020-08" db="EMBL/GenBank/DDBJ databases">
        <title>Sequencing the genomes of 1000 actinobacteria strains.</title>
        <authorList>
            <person name="Klenk H.-P."/>
        </authorList>
    </citation>
    <scope>NUCLEOTIDE SEQUENCE [LARGE SCALE GENOMIC DNA]</scope>
    <source>
        <strain evidence="1 2">DSM 105784</strain>
    </source>
</reference>
<dbReference type="EMBL" id="JACHMJ010000001">
    <property type="protein sequence ID" value="MBB5844334.1"/>
    <property type="molecule type" value="Genomic_DNA"/>
</dbReference>
<evidence type="ECO:0000313" key="2">
    <source>
        <dbReference type="Proteomes" id="UP000536685"/>
    </source>
</evidence>
<protein>
    <submittedName>
        <fullName evidence="1">Uncharacterized protein</fullName>
    </submittedName>
</protein>
<name>A0A841APW7_9MICO</name>
<accession>A0A841APW7</accession>
<dbReference type="RefSeq" id="WP_184238380.1">
    <property type="nucleotide sequence ID" value="NZ_JACHMJ010000001.1"/>
</dbReference>
<organism evidence="1 2">
    <name type="scientific">Conyzicola lurida</name>
    <dbReference type="NCBI Taxonomy" id="1172621"/>
    <lineage>
        <taxon>Bacteria</taxon>
        <taxon>Bacillati</taxon>
        <taxon>Actinomycetota</taxon>
        <taxon>Actinomycetes</taxon>
        <taxon>Micrococcales</taxon>
        <taxon>Microbacteriaceae</taxon>
        <taxon>Conyzicola</taxon>
    </lineage>
</organism>